<feature type="transmembrane region" description="Helical" evidence="7">
    <location>
        <begin position="12"/>
        <end position="31"/>
    </location>
</feature>
<keyword evidence="4 7" id="KW-0812">Transmembrane</keyword>
<dbReference type="Proteomes" id="UP000004594">
    <property type="component" value="Unassembled WGS sequence"/>
</dbReference>
<feature type="transmembrane region" description="Helical" evidence="7">
    <location>
        <begin position="142"/>
        <end position="160"/>
    </location>
</feature>
<evidence type="ECO:0000256" key="2">
    <source>
        <dbReference type="ARBA" id="ARBA00022448"/>
    </source>
</evidence>
<evidence type="ECO:0000256" key="4">
    <source>
        <dbReference type="ARBA" id="ARBA00022692"/>
    </source>
</evidence>
<dbReference type="Pfam" id="PF03547">
    <property type="entry name" value="Mem_trans"/>
    <property type="match status" value="2"/>
</dbReference>
<name>E4L7N9_9FIRM</name>
<keyword evidence="5 7" id="KW-1133">Transmembrane helix</keyword>
<feature type="transmembrane region" description="Helical" evidence="7">
    <location>
        <begin position="301"/>
        <end position="323"/>
    </location>
</feature>
<reference evidence="8 9" key="1">
    <citation type="submission" date="2010-11" db="EMBL/GenBank/DDBJ databases">
        <authorList>
            <person name="Durkin A.S."/>
            <person name="Madupu R."/>
            <person name="Torralba M."/>
            <person name="Gillis M."/>
            <person name="Methe B."/>
            <person name="Sutton G."/>
            <person name="Nelson K.E."/>
        </authorList>
    </citation>
    <scope>NUCLEOTIDE SEQUENCE [LARGE SCALE GENOMIC DNA]</scope>
    <source>
        <strain evidence="8 9">UPII 345-E</strain>
    </source>
</reference>
<feature type="transmembrane region" description="Helical" evidence="7">
    <location>
        <begin position="43"/>
        <end position="61"/>
    </location>
</feature>
<evidence type="ECO:0000256" key="1">
    <source>
        <dbReference type="ARBA" id="ARBA00004141"/>
    </source>
</evidence>
<evidence type="ECO:0000256" key="3">
    <source>
        <dbReference type="ARBA" id="ARBA00022475"/>
    </source>
</evidence>
<evidence type="ECO:0000256" key="7">
    <source>
        <dbReference type="SAM" id="Phobius"/>
    </source>
</evidence>
<organism evidence="8 9">
    <name type="scientific">Dialister micraerophilus UPII 345-E</name>
    <dbReference type="NCBI Taxonomy" id="910314"/>
    <lineage>
        <taxon>Bacteria</taxon>
        <taxon>Bacillati</taxon>
        <taxon>Bacillota</taxon>
        <taxon>Negativicutes</taxon>
        <taxon>Veillonellales</taxon>
        <taxon>Veillonellaceae</taxon>
        <taxon>Dialister</taxon>
    </lineage>
</organism>
<dbReference type="PANTHER" id="PTHR36838:SF1">
    <property type="entry name" value="SLR1864 PROTEIN"/>
    <property type="match status" value="1"/>
</dbReference>
<comment type="subcellular location">
    <subcellularLocation>
        <location evidence="1">Membrane</location>
        <topology evidence="1">Multi-pass membrane protein</topology>
    </subcellularLocation>
</comment>
<evidence type="ECO:0000256" key="6">
    <source>
        <dbReference type="ARBA" id="ARBA00023136"/>
    </source>
</evidence>
<dbReference type="InterPro" id="IPR004776">
    <property type="entry name" value="Mem_transp_PIN-like"/>
</dbReference>
<protein>
    <submittedName>
        <fullName evidence="8">Transporter, auxin efflux carrier (AEC) family protein</fullName>
    </submittedName>
</protein>
<accession>E4L7N9</accession>
<feature type="transmembrane region" description="Helical" evidence="7">
    <location>
        <begin position="67"/>
        <end position="88"/>
    </location>
</feature>
<feature type="transmembrane region" description="Helical" evidence="7">
    <location>
        <begin position="210"/>
        <end position="226"/>
    </location>
</feature>
<evidence type="ECO:0000313" key="8">
    <source>
        <dbReference type="EMBL" id="EFR43193.1"/>
    </source>
</evidence>
<evidence type="ECO:0000256" key="5">
    <source>
        <dbReference type="ARBA" id="ARBA00022989"/>
    </source>
</evidence>
<dbReference type="OrthoDB" id="527159at2"/>
<dbReference type="PANTHER" id="PTHR36838">
    <property type="entry name" value="AUXIN EFFLUX CARRIER FAMILY PROTEIN"/>
    <property type="match status" value="1"/>
</dbReference>
<dbReference type="EMBL" id="AENT01000007">
    <property type="protein sequence ID" value="EFR43193.1"/>
    <property type="molecule type" value="Genomic_DNA"/>
</dbReference>
<dbReference type="GO" id="GO:0055085">
    <property type="term" value="P:transmembrane transport"/>
    <property type="evidence" value="ECO:0007669"/>
    <property type="project" value="InterPro"/>
</dbReference>
<dbReference type="eggNOG" id="COG0679">
    <property type="taxonomic scope" value="Bacteria"/>
</dbReference>
<proteinExistence type="predicted"/>
<sequence>MKGKNMVFLEILWDGILPLIVLIGAGIFLDSRFKIDLSTYNKLIIWVTLPCFVFYGIYNYIPSYSSLVLVPLAIVLIILQYFCSSIFAKLFKIEKDKKTIFKAISTYSSIGYIGISLVMLIYSRMPYIADIEQSLINESRGTIVLLLLIMLSAIYIFEPCQFGEEELSFKNTIKHIIKMPSIYAIILAILVKTLGFHIETTFLWSIIKHYIGAFMILVLIFVGMQINRIKWKKPDKFMYVSAFAKLIINPVLAYIILKIVNLPNPLDSQVFFIYSSISSSFLTAVYANEHDKYKSYVLQSILFNTILGIITMSTVIYISPYLFPIGQ</sequence>
<comment type="caution">
    <text evidence="8">The sequence shown here is derived from an EMBL/GenBank/DDBJ whole genome shotgun (WGS) entry which is preliminary data.</text>
</comment>
<keyword evidence="3" id="KW-1003">Cell membrane</keyword>
<keyword evidence="6 7" id="KW-0472">Membrane</keyword>
<evidence type="ECO:0000313" key="9">
    <source>
        <dbReference type="Proteomes" id="UP000004594"/>
    </source>
</evidence>
<keyword evidence="2" id="KW-0813">Transport</keyword>
<feature type="transmembrane region" description="Helical" evidence="7">
    <location>
        <begin position="269"/>
        <end position="289"/>
    </location>
</feature>
<feature type="transmembrane region" description="Helical" evidence="7">
    <location>
        <begin position="100"/>
        <end position="122"/>
    </location>
</feature>
<feature type="transmembrane region" description="Helical" evidence="7">
    <location>
        <begin position="238"/>
        <end position="257"/>
    </location>
</feature>
<dbReference type="AlphaFoldDB" id="E4L7N9"/>
<gene>
    <name evidence="8" type="ORF">HMPREF9220_0046</name>
</gene>
<dbReference type="GO" id="GO:0016020">
    <property type="term" value="C:membrane"/>
    <property type="evidence" value="ECO:0007669"/>
    <property type="project" value="UniProtKB-SubCell"/>
</dbReference>